<dbReference type="Pfam" id="PF05670">
    <property type="entry name" value="NFACT-R_1"/>
    <property type="match status" value="1"/>
</dbReference>
<dbReference type="Proteomes" id="UP001445335">
    <property type="component" value="Unassembled WGS sequence"/>
</dbReference>
<feature type="domain" description="NFACT RNA-binding" evidence="3">
    <location>
        <begin position="1"/>
        <end position="95"/>
    </location>
</feature>
<protein>
    <recommendedName>
        <fullName evidence="3">NFACT RNA-binding domain-containing protein</fullName>
    </recommendedName>
</protein>
<accession>A0AAW1SFL4</accession>
<evidence type="ECO:0000313" key="4">
    <source>
        <dbReference type="EMBL" id="KAK9845265.1"/>
    </source>
</evidence>
<sequence>MGRDKIENEDLIRYGLPLDVWFHVDDLSSAHVYLRLPAGRSIDDIPTDTLEDCAQLVKANSIQGNKAASVDVVYTPWANLRKTAAMEVGQVGFKDQKQVRKVPAVKRVNDVVNRLNRSRREAFPNLAAEREAFEKEVRSAKKVELQTQRRAEKAAREAAQKEREQRSYSHLMQDDNMMTRAELGQKYKSVQELEDDFM</sequence>
<evidence type="ECO:0000259" key="3">
    <source>
        <dbReference type="Pfam" id="PF05670"/>
    </source>
</evidence>
<feature type="region of interest" description="Disordered" evidence="2">
    <location>
        <begin position="144"/>
        <end position="183"/>
    </location>
</feature>
<evidence type="ECO:0000313" key="5">
    <source>
        <dbReference type="Proteomes" id="UP001445335"/>
    </source>
</evidence>
<dbReference type="PANTHER" id="PTHR13049:SF2">
    <property type="entry name" value="COILED-COIL DOMAIN-CONTAINING PROTEIN 25"/>
    <property type="match status" value="1"/>
</dbReference>
<comment type="caution">
    <text evidence="4">The sequence shown here is derived from an EMBL/GenBank/DDBJ whole genome shotgun (WGS) entry which is preliminary data.</text>
</comment>
<dbReference type="AlphaFoldDB" id="A0AAW1SFL4"/>
<comment type="similarity">
    <text evidence="1">Belongs to the CCDC25 family.</text>
</comment>
<gene>
    <name evidence="4" type="ORF">WJX81_001594</name>
</gene>
<name>A0AAW1SFL4_9CHLO</name>
<dbReference type="EMBL" id="JALJOU010000003">
    <property type="protein sequence ID" value="KAK9845265.1"/>
    <property type="molecule type" value="Genomic_DNA"/>
</dbReference>
<keyword evidence="5" id="KW-1185">Reference proteome</keyword>
<evidence type="ECO:0000256" key="1">
    <source>
        <dbReference type="ARBA" id="ARBA00008998"/>
    </source>
</evidence>
<reference evidence="4 5" key="1">
    <citation type="journal article" date="2024" name="Nat. Commun.">
        <title>Phylogenomics reveals the evolutionary origins of lichenization in chlorophyte algae.</title>
        <authorList>
            <person name="Puginier C."/>
            <person name="Libourel C."/>
            <person name="Otte J."/>
            <person name="Skaloud P."/>
            <person name="Haon M."/>
            <person name="Grisel S."/>
            <person name="Petersen M."/>
            <person name="Berrin J.G."/>
            <person name="Delaux P.M."/>
            <person name="Dal Grande F."/>
            <person name="Keller J."/>
        </authorList>
    </citation>
    <scope>NUCLEOTIDE SEQUENCE [LARGE SCALE GENOMIC DNA]</scope>
    <source>
        <strain evidence="4 5">SAG 245.80</strain>
    </source>
</reference>
<dbReference type="InterPro" id="IPR039730">
    <property type="entry name" value="Jlp2/Ccd25"/>
</dbReference>
<evidence type="ECO:0000256" key="2">
    <source>
        <dbReference type="SAM" id="MobiDB-lite"/>
    </source>
</evidence>
<proteinExistence type="inferred from homology"/>
<organism evidence="4 5">
    <name type="scientific">Elliptochloris bilobata</name>
    <dbReference type="NCBI Taxonomy" id="381761"/>
    <lineage>
        <taxon>Eukaryota</taxon>
        <taxon>Viridiplantae</taxon>
        <taxon>Chlorophyta</taxon>
        <taxon>core chlorophytes</taxon>
        <taxon>Trebouxiophyceae</taxon>
        <taxon>Trebouxiophyceae incertae sedis</taxon>
        <taxon>Elliptochloris clade</taxon>
        <taxon>Elliptochloris</taxon>
    </lineage>
</organism>
<dbReference type="InterPro" id="IPR008532">
    <property type="entry name" value="NFACT_RNA-bd"/>
</dbReference>
<dbReference type="PANTHER" id="PTHR13049">
    <property type="entry name" value="DUF814-RELATED"/>
    <property type="match status" value="1"/>
</dbReference>
<feature type="compositionally biased region" description="Basic and acidic residues" evidence="2">
    <location>
        <begin position="144"/>
        <end position="167"/>
    </location>
</feature>